<evidence type="ECO:0000313" key="3">
    <source>
        <dbReference type="Proteomes" id="UP000799539"/>
    </source>
</evidence>
<feature type="region of interest" description="Disordered" evidence="1">
    <location>
        <begin position="200"/>
        <end position="220"/>
    </location>
</feature>
<proteinExistence type="predicted"/>
<accession>A0A6A6FTP5</accession>
<protein>
    <submittedName>
        <fullName evidence="2">Uncharacterized protein</fullName>
    </submittedName>
</protein>
<name>A0A6A6FTP5_9PEZI</name>
<dbReference type="EMBL" id="ML992663">
    <property type="protein sequence ID" value="KAF2216855.1"/>
    <property type="molecule type" value="Genomic_DNA"/>
</dbReference>
<feature type="compositionally biased region" description="Pro residues" evidence="1">
    <location>
        <begin position="203"/>
        <end position="212"/>
    </location>
</feature>
<dbReference type="OrthoDB" id="3648483at2759"/>
<reference evidence="2" key="1">
    <citation type="journal article" date="2020" name="Stud. Mycol.">
        <title>101 Dothideomycetes genomes: a test case for predicting lifestyles and emergence of pathogens.</title>
        <authorList>
            <person name="Haridas S."/>
            <person name="Albert R."/>
            <person name="Binder M."/>
            <person name="Bloem J."/>
            <person name="Labutti K."/>
            <person name="Salamov A."/>
            <person name="Andreopoulos B."/>
            <person name="Baker S."/>
            <person name="Barry K."/>
            <person name="Bills G."/>
            <person name="Bluhm B."/>
            <person name="Cannon C."/>
            <person name="Castanera R."/>
            <person name="Culley D."/>
            <person name="Daum C."/>
            <person name="Ezra D."/>
            <person name="Gonzalez J."/>
            <person name="Henrissat B."/>
            <person name="Kuo A."/>
            <person name="Liang C."/>
            <person name="Lipzen A."/>
            <person name="Lutzoni F."/>
            <person name="Magnuson J."/>
            <person name="Mondo S."/>
            <person name="Nolan M."/>
            <person name="Ohm R."/>
            <person name="Pangilinan J."/>
            <person name="Park H.-J."/>
            <person name="Ramirez L."/>
            <person name="Alfaro M."/>
            <person name="Sun H."/>
            <person name="Tritt A."/>
            <person name="Yoshinaga Y."/>
            <person name="Zwiers L.-H."/>
            <person name="Turgeon B."/>
            <person name="Goodwin S."/>
            <person name="Spatafora J."/>
            <person name="Crous P."/>
            <person name="Grigoriev I."/>
        </authorList>
    </citation>
    <scope>NUCLEOTIDE SEQUENCE</scope>
    <source>
        <strain evidence="2">SCOH1-5</strain>
    </source>
</reference>
<gene>
    <name evidence="2" type="ORF">CERZMDRAFT_92928</name>
</gene>
<evidence type="ECO:0000256" key="1">
    <source>
        <dbReference type="SAM" id="MobiDB-lite"/>
    </source>
</evidence>
<evidence type="ECO:0000313" key="2">
    <source>
        <dbReference type="EMBL" id="KAF2216855.1"/>
    </source>
</evidence>
<dbReference type="AlphaFoldDB" id="A0A6A6FTP5"/>
<sequence length="254" mass="29112">MESDPGKCAKLLIRWRKPDFERECEKRPNTASHEAMKYQHAVQWCRLADDANVSPLVCPRYNKFSDCFLSARHVQHTYELYKRNPKYQCIALSSQYCCPVSEYASLSEYDPAVKYCKEKYPVKTISTTVTKTITVKSSCGYDRGYKEARDAEPDANADAAQAKSYSSSNQKKWNELRKDRPKLKILCSCTKTHTKTICTRPTRPNPTYPTPNHPQRVATDKGCKPRKTTCCNNKVKCQVPDFRDTPLCCTEPNP</sequence>
<feature type="region of interest" description="Disordered" evidence="1">
    <location>
        <begin position="150"/>
        <end position="174"/>
    </location>
</feature>
<dbReference type="Proteomes" id="UP000799539">
    <property type="component" value="Unassembled WGS sequence"/>
</dbReference>
<organism evidence="2 3">
    <name type="scientific">Cercospora zeae-maydis SCOH1-5</name>
    <dbReference type="NCBI Taxonomy" id="717836"/>
    <lineage>
        <taxon>Eukaryota</taxon>
        <taxon>Fungi</taxon>
        <taxon>Dikarya</taxon>
        <taxon>Ascomycota</taxon>
        <taxon>Pezizomycotina</taxon>
        <taxon>Dothideomycetes</taxon>
        <taxon>Dothideomycetidae</taxon>
        <taxon>Mycosphaerellales</taxon>
        <taxon>Mycosphaerellaceae</taxon>
        <taxon>Cercospora</taxon>
    </lineage>
</organism>
<keyword evidence="3" id="KW-1185">Reference proteome</keyword>